<evidence type="ECO:0000313" key="2">
    <source>
        <dbReference type="EMBL" id="OQD59384.1"/>
    </source>
</evidence>
<name>A0A1V6N3Z1_METAZ</name>
<gene>
    <name evidence="2" type="ORF">MBBAR_3c00390</name>
</gene>
<dbReference type="Proteomes" id="UP000191661">
    <property type="component" value="Unassembled WGS sequence"/>
</dbReference>
<proteinExistence type="predicted"/>
<feature type="domain" description="Polysaccharide pyruvyl transferase" evidence="1">
    <location>
        <begin position="97"/>
        <end position="304"/>
    </location>
</feature>
<evidence type="ECO:0000259" key="1">
    <source>
        <dbReference type="Pfam" id="PF04230"/>
    </source>
</evidence>
<reference evidence="2 3" key="1">
    <citation type="submission" date="2014-12" db="EMBL/GenBank/DDBJ databases">
        <title>Genome sequence of Methanobrevibacter arboriphilicus DH1, DSM1125.</title>
        <authorList>
            <person name="Poehlein A."/>
            <person name="Thauer R.K."/>
            <person name="Seedorf H."/>
            <person name="Daniel R."/>
        </authorList>
    </citation>
    <scope>NUCLEOTIDE SEQUENCE [LARGE SCALE GENOMIC DNA]</scope>
    <source>
        <strain evidence="2 3">DH1</strain>
    </source>
</reference>
<organism evidence="2 3">
    <name type="scientific">Methanobrevibacter arboriphilus JCM 13429 = DSM 1125</name>
    <dbReference type="NCBI Taxonomy" id="1300164"/>
    <lineage>
        <taxon>Archaea</taxon>
        <taxon>Methanobacteriati</taxon>
        <taxon>Methanobacteriota</taxon>
        <taxon>Methanomada group</taxon>
        <taxon>Methanobacteria</taxon>
        <taxon>Methanobacteriales</taxon>
        <taxon>Methanobacteriaceae</taxon>
        <taxon>Methanobrevibacter</taxon>
    </lineage>
</organism>
<dbReference type="RefSeq" id="WP_080459620.1">
    <property type="nucleotide sequence ID" value="NZ_JXMW01000003.1"/>
</dbReference>
<dbReference type="Pfam" id="PF04230">
    <property type="entry name" value="PS_pyruv_trans"/>
    <property type="match status" value="1"/>
</dbReference>
<protein>
    <recommendedName>
        <fullName evidence="1">Polysaccharide pyruvyl transferase domain-containing protein</fullName>
    </recommendedName>
</protein>
<comment type="caution">
    <text evidence="2">The sequence shown here is derived from an EMBL/GenBank/DDBJ whole genome shotgun (WGS) entry which is preliminary data.</text>
</comment>
<evidence type="ECO:0000313" key="3">
    <source>
        <dbReference type="Proteomes" id="UP000191661"/>
    </source>
</evidence>
<dbReference type="InterPro" id="IPR007345">
    <property type="entry name" value="Polysacch_pyruvyl_Trfase"/>
</dbReference>
<keyword evidence="3" id="KW-1185">Reference proteome</keyword>
<dbReference type="EMBL" id="JXMW01000003">
    <property type="protein sequence ID" value="OQD59384.1"/>
    <property type="molecule type" value="Genomic_DNA"/>
</dbReference>
<accession>A0A1V6N3Z1</accession>
<dbReference type="AlphaFoldDB" id="A0A1V6N3Z1"/>
<sequence length="462" mass="53598">MNKVLIRAGISPFDSFSPEKMIARNSIGNNVGNLIYQYGVFRTLTSENLEVIPDYYGVENGKIKLNDAEKINDNYIAYVCPFADAFRPNFIKNLKLYTKLIEKLEIPFIVAGIGVKTSIKKLDNKNFSFDNEVCDFINAVNGTGTIVGVRGEITADYLTNLGFEENTDFMITGCPSMFTFGKHMKINTKGITYKSTVSINSSLKSSRSIIKFISKSSEEFYKYYFLPQWLSEFHLSYLGSPELKKKNKFYPTSLKSRMYKNNNVYFPINAKGWINFLKKVDFSFGTRLHGNIAATLAGTPSITIVKDGRMKEVADYHNLARINSKEIKKFDSILELINSVDFNSPEKEHEKRFKNYLKFWEKNGITTIYKNNFSLKNAPLDEKIRNTSKLEPIISISNLNKNQVNKRLKNYQHEYKKWNKERKRVIYHEKLNYIKSQPTLYSKLNETYNILKKYINKKYLKK</sequence>